<keyword evidence="1" id="KW-0472">Membrane</keyword>
<dbReference type="AlphaFoldDB" id="A0AA92QYE9"/>
<gene>
    <name evidence="2" type="ORF">I5Q82_16760</name>
</gene>
<reference evidence="2 3" key="1">
    <citation type="submission" date="2020-11" db="EMBL/GenBank/DDBJ databases">
        <title>Closed and high quality bacterial genomes of the OMM12 community.</title>
        <authorList>
            <person name="Marbouty M."/>
            <person name="Lamy-Besnier Q."/>
            <person name="Debarbieux L."/>
            <person name="Koszul R."/>
        </authorList>
    </citation>
    <scope>NUCLEOTIDE SEQUENCE [LARGE SCALE GENOMIC DNA]</scope>
    <source>
        <strain evidence="2 3">KB18</strain>
    </source>
</reference>
<organism evidence="2 3">
    <name type="scientific">Acutalibacter muris</name>
    <dbReference type="NCBI Taxonomy" id="1796620"/>
    <lineage>
        <taxon>Bacteria</taxon>
        <taxon>Bacillati</taxon>
        <taxon>Bacillota</taxon>
        <taxon>Clostridia</taxon>
        <taxon>Eubacteriales</taxon>
        <taxon>Acutalibacteraceae</taxon>
        <taxon>Acutalibacter</taxon>
    </lineage>
</organism>
<keyword evidence="1" id="KW-1133">Transmembrane helix</keyword>
<evidence type="ECO:0000313" key="2">
    <source>
        <dbReference type="EMBL" id="QQR32165.1"/>
    </source>
</evidence>
<keyword evidence="1" id="KW-0812">Transmembrane</keyword>
<evidence type="ECO:0000313" key="3">
    <source>
        <dbReference type="Proteomes" id="UP000596035"/>
    </source>
</evidence>
<protein>
    <submittedName>
        <fullName evidence="2">Uncharacterized protein</fullName>
    </submittedName>
</protein>
<dbReference type="EMBL" id="CP065321">
    <property type="protein sequence ID" value="QQR32165.1"/>
    <property type="molecule type" value="Genomic_DNA"/>
</dbReference>
<dbReference type="RefSeq" id="WP_157130570.1">
    <property type="nucleotide sequence ID" value="NZ_CAJTCQ010000008.1"/>
</dbReference>
<accession>A0AA92QYE9</accession>
<evidence type="ECO:0000256" key="1">
    <source>
        <dbReference type="SAM" id="Phobius"/>
    </source>
</evidence>
<proteinExistence type="predicted"/>
<dbReference type="PROSITE" id="PS51257">
    <property type="entry name" value="PROKAR_LIPOPROTEIN"/>
    <property type="match status" value="1"/>
</dbReference>
<dbReference type="Proteomes" id="UP000596035">
    <property type="component" value="Chromosome"/>
</dbReference>
<sequence>MSKRKFNCTCIKDRNCRNLCIVSFGLGMSIACFCPVGFALFLSAVILVALGLSLLRI</sequence>
<name>A0AA92QYE9_9FIRM</name>
<feature type="transmembrane region" description="Helical" evidence="1">
    <location>
        <begin position="21"/>
        <end position="54"/>
    </location>
</feature>